<sequence>MVTSSSSCLTEDCGLQWCRKRGPYLGVHQQSLSVSQPFYQHGLYGTTQIHTNCYRCNHGLIFTLSTCPILHSCLGYVYFS</sequence>
<evidence type="ECO:0000313" key="2">
    <source>
        <dbReference type="Proteomes" id="UP001356427"/>
    </source>
</evidence>
<accession>A0AAN8L275</accession>
<dbReference type="EMBL" id="JAGTTL010000028">
    <property type="protein sequence ID" value="KAK6299504.1"/>
    <property type="molecule type" value="Genomic_DNA"/>
</dbReference>
<proteinExistence type="predicted"/>
<keyword evidence="2" id="KW-1185">Reference proteome</keyword>
<gene>
    <name evidence="1" type="ORF">J4Q44_G00295370</name>
</gene>
<evidence type="ECO:0000313" key="1">
    <source>
        <dbReference type="EMBL" id="KAK6299504.1"/>
    </source>
</evidence>
<dbReference type="Proteomes" id="UP001356427">
    <property type="component" value="Unassembled WGS sequence"/>
</dbReference>
<dbReference type="AlphaFoldDB" id="A0AAN8L275"/>
<comment type="caution">
    <text evidence="1">The sequence shown here is derived from an EMBL/GenBank/DDBJ whole genome shotgun (WGS) entry which is preliminary data.</text>
</comment>
<organism evidence="1 2">
    <name type="scientific">Coregonus suidteri</name>
    <dbReference type="NCBI Taxonomy" id="861788"/>
    <lineage>
        <taxon>Eukaryota</taxon>
        <taxon>Metazoa</taxon>
        <taxon>Chordata</taxon>
        <taxon>Craniata</taxon>
        <taxon>Vertebrata</taxon>
        <taxon>Euteleostomi</taxon>
        <taxon>Actinopterygii</taxon>
        <taxon>Neopterygii</taxon>
        <taxon>Teleostei</taxon>
        <taxon>Protacanthopterygii</taxon>
        <taxon>Salmoniformes</taxon>
        <taxon>Salmonidae</taxon>
        <taxon>Coregoninae</taxon>
        <taxon>Coregonus</taxon>
    </lineage>
</organism>
<reference evidence="1 2" key="1">
    <citation type="submission" date="2021-04" db="EMBL/GenBank/DDBJ databases">
        <authorList>
            <person name="De Guttry C."/>
            <person name="Zahm M."/>
            <person name="Klopp C."/>
            <person name="Cabau C."/>
            <person name="Louis A."/>
            <person name="Berthelot C."/>
            <person name="Parey E."/>
            <person name="Roest Crollius H."/>
            <person name="Montfort J."/>
            <person name="Robinson-Rechavi M."/>
            <person name="Bucao C."/>
            <person name="Bouchez O."/>
            <person name="Gislard M."/>
            <person name="Lluch J."/>
            <person name="Milhes M."/>
            <person name="Lampietro C."/>
            <person name="Lopez Roques C."/>
            <person name="Donnadieu C."/>
            <person name="Braasch I."/>
            <person name="Desvignes T."/>
            <person name="Postlethwait J."/>
            <person name="Bobe J."/>
            <person name="Wedekind C."/>
            <person name="Guiguen Y."/>
        </authorList>
    </citation>
    <scope>NUCLEOTIDE SEQUENCE [LARGE SCALE GENOMIC DNA]</scope>
    <source>
        <strain evidence="1">Cs_M1</strain>
        <tissue evidence="1">Blood</tissue>
    </source>
</reference>
<protein>
    <submittedName>
        <fullName evidence="1">Uncharacterized protein</fullName>
    </submittedName>
</protein>
<name>A0AAN8L275_9TELE</name>